<keyword evidence="1" id="KW-1133">Transmembrane helix</keyword>
<evidence type="ECO:0000313" key="3">
    <source>
        <dbReference type="Proteomes" id="UP000799118"/>
    </source>
</evidence>
<dbReference type="AlphaFoldDB" id="A0A6A4HTT6"/>
<feature type="transmembrane region" description="Helical" evidence="1">
    <location>
        <begin position="89"/>
        <end position="110"/>
    </location>
</feature>
<gene>
    <name evidence="2" type="ORF">BT96DRAFT_938054</name>
</gene>
<keyword evidence="1" id="KW-0472">Membrane</keyword>
<proteinExistence type="predicted"/>
<accession>A0A6A4HTT6</accession>
<organism evidence="2 3">
    <name type="scientific">Gymnopus androsaceus JB14</name>
    <dbReference type="NCBI Taxonomy" id="1447944"/>
    <lineage>
        <taxon>Eukaryota</taxon>
        <taxon>Fungi</taxon>
        <taxon>Dikarya</taxon>
        <taxon>Basidiomycota</taxon>
        <taxon>Agaricomycotina</taxon>
        <taxon>Agaricomycetes</taxon>
        <taxon>Agaricomycetidae</taxon>
        <taxon>Agaricales</taxon>
        <taxon>Marasmiineae</taxon>
        <taxon>Omphalotaceae</taxon>
        <taxon>Gymnopus</taxon>
    </lineage>
</organism>
<keyword evidence="3" id="KW-1185">Reference proteome</keyword>
<evidence type="ECO:0000256" key="1">
    <source>
        <dbReference type="SAM" id="Phobius"/>
    </source>
</evidence>
<evidence type="ECO:0000313" key="2">
    <source>
        <dbReference type="EMBL" id="KAE9401201.1"/>
    </source>
</evidence>
<protein>
    <submittedName>
        <fullName evidence="2">Uncharacterized protein</fullName>
    </submittedName>
</protein>
<reference evidence="2" key="1">
    <citation type="journal article" date="2019" name="Environ. Microbiol.">
        <title>Fungal ecological strategies reflected in gene transcription - a case study of two litter decomposers.</title>
        <authorList>
            <person name="Barbi F."/>
            <person name="Kohler A."/>
            <person name="Barry K."/>
            <person name="Baskaran P."/>
            <person name="Daum C."/>
            <person name="Fauchery L."/>
            <person name="Ihrmark K."/>
            <person name="Kuo A."/>
            <person name="LaButti K."/>
            <person name="Lipzen A."/>
            <person name="Morin E."/>
            <person name="Grigoriev I.V."/>
            <person name="Henrissat B."/>
            <person name="Lindahl B."/>
            <person name="Martin F."/>
        </authorList>
    </citation>
    <scope>NUCLEOTIDE SEQUENCE</scope>
    <source>
        <strain evidence="2">JB14</strain>
    </source>
</reference>
<sequence>MDKKDQAKSTFDDLGNQVTVTIPQQVNILDEAVGYKAPGILLPPPKQAPALHINELTKKLEALTLAINMIQECKTWAETDGIANKGQSIVLFVVILVVRMVFILLAQGFVLKQMV</sequence>
<name>A0A6A4HTT6_9AGAR</name>
<dbReference type="EMBL" id="ML769448">
    <property type="protein sequence ID" value="KAE9401201.1"/>
    <property type="molecule type" value="Genomic_DNA"/>
</dbReference>
<keyword evidence="1" id="KW-0812">Transmembrane</keyword>
<dbReference type="Proteomes" id="UP000799118">
    <property type="component" value="Unassembled WGS sequence"/>
</dbReference>